<dbReference type="InterPro" id="IPR037066">
    <property type="entry name" value="Plug_dom_sf"/>
</dbReference>
<dbReference type="InterPro" id="IPR039426">
    <property type="entry name" value="TonB-dep_rcpt-like"/>
</dbReference>
<protein>
    <submittedName>
        <fullName evidence="3">Outer membrane receptor proteins, mostly Fe transport</fullName>
    </submittedName>
</protein>
<dbReference type="GO" id="GO:0009279">
    <property type="term" value="C:cell outer membrane"/>
    <property type="evidence" value="ECO:0007669"/>
    <property type="project" value="UniProtKB-SubCell"/>
</dbReference>
<dbReference type="InterPro" id="IPR008969">
    <property type="entry name" value="CarboxyPept-like_regulatory"/>
</dbReference>
<organism evidence="3 4">
    <name type="scientific">Bacteroides uniformis</name>
    <dbReference type="NCBI Taxonomy" id="820"/>
    <lineage>
        <taxon>Bacteria</taxon>
        <taxon>Pseudomonadati</taxon>
        <taxon>Bacteroidota</taxon>
        <taxon>Bacteroidia</taxon>
        <taxon>Bacteroidales</taxon>
        <taxon>Bacteroidaceae</taxon>
        <taxon>Bacteroides</taxon>
    </lineage>
</organism>
<dbReference type="InterPro" id="IPR023996">
    <property type="entry name" value="TonB-dep_OMP_SusC/RagA"/>
</dbReference>
<comment type="similarity">
    <text evidence="1">Belongs to the TonB-dependent receptor family.</text>
</comment>
<dbReference type="AlphaFoldDB" id="A0A174QFG9"/>
<dbReference type="RefSeq" id="WP_005830784.1">
    <property type="nucleotide sequence ID" value="NZ_WCUE01000001.1"/>
</dbReference>
<dbReference type="EMBL" id="CZBF01000002">
    <property type="protein sequence ID" value="CUP69465.1"/>
    <property type="molecule type" value="Genomic_DNA"/>
</dbReference>
<reference evidence="3 4" key="1">
    <citation type="submission" date="2015-09" db="EMBL/GenBank/DDBJ databases">
        <authorList>
            <consortium name="Pathogen Informatics"/>
        </authorList>
    </citation>
    <scope>NUCLEOTIDE SEQUENCE [LARGE SCALE GENOMIC DNA]</scope>
    <source>
        <strain evidence="3 4">2789STDY5834942</strain>
    </source>
</reference>
<comment type="subcellular location">
    <subcellularLocation>
        <location evidence="1">Cell outer membrane</location>
        <topology evidence="1">Multi-pass membrane protein</topology>
    </subcellularLocation>
</comment>
<gene>
    <name evidence="3" type="ORF">ERS852554_01513</name>
</gene>
<accession>A0A174QFG9</accession>
<evidence type="ECO:0000313" key="4">
    <source>
        <dbReference type="Proteomes" id="UP000095788"/>
    </source>
</evidence>
<keyword evidence="1" id="KW-0472">Membrane</keyword>
<dbReference type="FunFam" id="2.170.130.10:FF:000003">
    <property type="entry name" value="SusC/RagA family TonB-linked outer membrane protein"/>
    <property type="match status" value="1"/>
</dbReference>
<dbReference type="InterPro" id="IPR023997">
    <property type="entry name" value="TonB-dep_OMP_SusC/RagA_CS"/>
</dbReference>
<dbReference type="NCBIfam" id="TIGR04057">
    <property type="entry name" value="SusC_RagA_signa"/>
    <property type="match status" value="1"/>
</dbReference>
<keyword evidence="1" id="KW-0812">Transmembrane</keyword>
<feature type="domain" description="TonB-dependent receptor plug" evidence="2">
    <location>
        <begin position="149"/>
        <end position="254"/>
    </location>
</feature>
<dbReference type="Gene3D" id="2.170.130.10">
    <property type="entry name" value="TonB-dependent receptor, plug domain"/>
    <property type="match status" value="1"/>
</dbReference>
<sequence>MVFKIMKNKSVRTEIQKSFLWNFKLYAFIGCLAFPLNVLGESVSFDTDNVAFMSPSQRIKVTGIVKDEAGITLPGVNVVVKGTIIGTITDANGQFTLEAPSDGVLLFTYVGFGNLELPVNGKENLEIIMKEGDTQLEEVVVVGYGTQKKVSVVGSISNIAPKAIKQTATTSLPNALSGRMPGIITRQTSGEPGFDAASIYIRGIATWGEKAPLVLVDGIERSISSVNPDEVESLSVLKDASATAVYGVKGANGVILINTKRGKQGKPQVSFRTESAILSSLAERNYIDGYEYASLMNEGLANVGKAPRWSNEELEKFRTGSDPYLYPNVDWIDKVLNKNSYQTINNLSVTGGNEIVRYYVNLGYSMQTGIYKTDKSNPHNTNAKVSRYNYRSNVDINLTRDLVVELGVGGIIDDRNYPGAGAAGIFNGLRDTGPIAFPVTNPDGSISGLPTYIGSNPWGQSTQTGYSDEHLTTIQSTAGLTWDLSRLVTKGLSVKGHFSFDFYHANKALRYKEFGIKQYIGKNEQTGEDQYITHRDDKAMGYSIEQNSNRAIYMDFSVNYQRTFDKHSVAGMLLLNRRQYDNLSAGTSIMNLPYRSQGLAMRATYDYAQRYFIEFNAGYNGSENFPKGKRMGFFPAISLGWLVSGESFWKDNLVSNLKLRFSHGEVGNDQIGGDRFLYLTKMDQNWEQVYYFGQDQIRWPGIIESKIGYNNVTWETAVKTNLGLDLGLWKDRFSLQMDFFYEKRKGILMQRQSVPTGAGFLAASVLWGNLGKAENKGFDALLEFKDRTSSGLFYSLRGNVTFARSKVLENDKADPLYSNLSEIGHPIGQPFGLVAAGFFESEEDIDNWYDQSLLGGRPIPGDVKYKDINGDNIIDSNDQCAIGYTREPELVFGFGGTIEYKGFDLSAYFTGAARTSTFFEDRTFWPFASGMGFFNVFKEIYDNRWTPETAGAAKYPVVTDGFNVQSMRRSTVWQKDASYLRLKNLEVGYTLPKKVVSKLKINNLRVFVNGTNLYTWDKINHTIDPESDNWYPIQRAVNFGLAVDF</sequence>
<keyword evidence="1" id="KW-0998">Cell outer membrane</keyword>
<proteinExistence type="inferred from homology"/>
<name>A0A174QFG9_BACUN</name>
<dbReference type="SUPFAM" id="SSF49464">
    <property type="entry name" value="Carboxypeptidase regulatory domain-like"/>
    <property type="match status" value="1"/>
</dbReference>
<dbReference type="Pfam" id="PF07715">
    <property type="entry name" value="Plug"/>
    <property type="match status" value="1"/>
</dbReference>
<dbReference type="PROSITE" id="PS52016">
    <property type="entry name" value="TONB_DEPENDENT_REC_3"/>
    <property type="match status" value="1"/>
</dbReference>
<dbReference type="Pfam" id="PF13715">
    <property type="entry name" value="CarbopepD_reg_2"/>
    <property type="match status" value="1"/>
</dbReference>
<evidence type="ECO:0000259" key="2">
    <source>
        <dbReference type="Pfam" id="PF07715"/>
    </source>
</evidence>
<keyword evidence="1" id="KW-1134">Transmembrane beta strand</keyword>
<dbReference type="SUPFAM" id="SSF56935">
    <property type="entry name" value="Porins"/>
    <property type="match status" value="1"/>
</dbReference>
<dbReference type="Proteomes" id="UP000095788">
    <property type="component" value="Unassembled WGS sequence"/>
</dbReference>
<dbReference type="NCBIfam" id="TIGR04056">
    <property type="entry name" value="OMP_RagA_SusC"/>
    <property type="match status" value="1"/>
</dbReference>
<evidence type="ECO:0000256" key="1">
    <source>
        <dbReference type="PROSITE-ProRule" id="PRU01360"/>
    </source>
</evidence>
<keyword evidence="3" id="KW-0675">Receptor</keyword>
<keyword evidence="1" id="KW-0813">Transport</keyword>
<evidence type="ECO:0000313" key="3">
    <source>
        <dbReference type="EMBL" id="CUP69465.1"/>
    </source>
</evidence>
<dbReference type="InterPro" id="IPR012910">
    <property type="entry name" value="Plug_dom"/>
</dbReference>